<proteinExistence type="predicted"/>
<dbReference type="Pfam" id="PF22925">
    <property type="entry name" value="TS_C"/>
    <property type="match status" value="1"/>
</dbReference>
<keyword evidence="5" id="KW-1185">Reference proteome</keyword>
<evidence type="ECO:0000259" key="3">
    <source>
        <dbReference type="Pfam" id="PF22925"/>
    </source>
</evidence>
<evidence type="ECO:0000256" key="2">
    <source>
        <dbReference type="SAM" id="Phobius"/>
    </source>
</evidence>
<feature type="compositionally biased region" description="Low complexity" evidence="1">
    <location>
        <begin position="183"/>
        <end position="202"/>
    </location>
</feature>
<comment type="caution">
    <text evidence="4">The sequence shown here is derived from an EMBL/GenBank/DDBJ whole genome shotgun (WGS) entry which is preliminary data.</text>
</comment>
<evidence type="ECO:0000256" key="1">
    <source>
        <dbReference type="SAM" id="MobiDB-lite"/>
    </source>
</evidence>
<dbReference type="AlphaFoldDB" id="K2N2N7"/>
<name>K2N2N7_TRYCR</name>
<dbReference type="SUPFAM" id="SSF49899">
    <property type="entry name" value="Concanavalin A-like lectins/glucanases"/>
    <property type="match status" value="1"/>
</dbReference>
<dbReference type="InterPro" id="IPR021287">
    <property type="entry name" value="Trans-sialidase_CS"/>
</dbReference>
<feature type="compositionally biased region" description="Low complexity" evidence="1">
    <location>
        <begin position="144"/>
        <end position="157"/>
    </location>
</feature>
<dbReference type="EMBL" id="AHKC01014740">
    <property type="protein sequence ID" value="EKF28841.1"/>
    <property type="molecule type" value="Genomic_DNA"/>
</dbReference>
<dbReference type="InterPro" id="IPR055239">
    <property type="entry name" value="TS_C"/>
</dbReference>
<keyword evidence="2" id="KW-0812">Transmembrane</keyword>
<gene>
    <name evidence="4" type="ORF">MOQ_007397</name>
</gene>
<keyword evidence="2" id="KW-1133">Transmembrane helix</keyword>
<dbReference type="InterPro" id="IPR013320">
    <property type="entry name" value="ConA-like_dom_sf"/>
</dbReference>
<keyword evidence="2" id="KW-0472">Membrane</keyword>
<dbReference type="Proteomes" id="UP000007350">
    <property type="component" value="Unassembled WGS sequence"/>
</dbReference>
<accession>K2N2N7</accession>
<dbReference type="Gene3D" id="2.60.120.200">
    <property type="match status" value="1"/>
</dbReference>
<protein>
    <submittedName>
        <fullName evidence="4">Trans-sialidase, putative</fullName>
    </submittedName>
</protein>
<dbReference type="Pfam" id="PF11052">
    <property type="entry name" value="Tr-sialidase_C"/>
    <property type="match status" value="1"/>
</dbReference>
<evidence type="ECO:0000313" key="5">
    <source>
        <dbReference type="Proteomes" id="UP000007350"/>
    </source>
</evidence>
<feature type="region of interest" description="Disordered" evidence="1">
    <location>
        <begin position="127"/>
        <end position="216"/>
    </location>
</feature>
<organism evidence="4 5">
    <name type="scientific">Trypanosoma cruzi marinkellei</name>
    <dbReference type="NCBI Taxonomy" id="85056"/>
    <lineage>
        <taxon>Eukaryota</taxon>
        <taxon>Discoba</taxon>
        <taxon>Euglenozoa</taxon>
        <taxon>Kinetoplastea</taxon>
        <taxon>Metakinetoplastina</taxon>
        <taxon>Trypanosomatida</taxon>
        <taxon>Trypanosomatidae</taxon>
        <taxon>Trypanosoma</taxon>
        <taxon>Schizotrypanum</taxon>
    </lineage>
</organism>
<feature type="transmembrane region" description="Helical" evidence="2">
    <location>
        <begin position="241"/>
        <end position="262"/>
    </location>
</feature>
<evidence type="ECO:0000313" key="4">
    <source>
        <dbReference type="EMBL" id="EKF28841.1"/>
    </source>
</evidence>
<feature type="domain" description="Trans-sialidase C-terminal" evidence="3">
    <location>
        <begin position="4"/>
        <end position="116"/>
    </location>
</feature>
<sequence>MNDGDNNPVLLGLCYDGGKKRAVLCSGGTTTEHSVAWEPETTHQVAIVLQSGTQGSVYVDGQRVGEAQRESGDQKDKKISHFYIGTDGSNAEEKGSQEGVSVTVRNVLLYNHPWTSEEIAGLAKNTITVPKPEGSRTSAGGTLSRSVSGSGVQGAVSQPHSGGPQRMEREQLNGVGADGGGASSAASTATASSSDVAQTVAAGSGGTMQGEGIQPQDGEVNATALNSSLGNMSRGNNTGDASTVGGSGLLPLLLLLGLWGFAGL</sequence>
<reference evidence="4 5" key="1">
    <citation type="journal article" date="2012" name="BMC Genomics">
        <title>Comparative genomic analysis of human infective Trypanosoma cruzi lineages with the bat-restricted subspecies T. cruzi marinkellei.</title>
        <authorList>
            <person name="Franzen O."/>
            <person name="Talavera-Lopez C."/>
            <person name="Ochaya S."/>
            <person name="Butler C.E."/>
            <person name="Messenger L.A."/>
            <person name="Lewis M.D."/>
            <person name="Llewellyn M.S."/>
            <person name="Marinkelle C.J."/>
            <person name="Tyler K.M."/>
            <person name="Miles M.A."/>
            <person name="Andersson B."/>
        </authorList>
    </citation>
    <scope>NUCLEOTIDE SEQUENCE [LARGE SCALE GENOMIC DNA]</scope>
    <source>
        <strain evidence="4 5">B7</strain>
    </source>
</reference>